<evidence type="ECO:0000313" key="2">
    <source>
        <dbReference type="EMBL" id="GAA4444640.1"/>
    </source>
</evidence>
<dbReference type="CDD" id="cd03811">
    <property type="entry name" value="GT4_GT28_WabH-like"/>
    <property type="match status" value="1"/>
</dbReference>
<evidence type="ECO:0000259" key="1">
    <source>
        <dbReference type="Pfam" id="PF00534"/>
    </source>
</evidence>
<dbReference type="InterPro" id="IPR001296">
    <property type="entry name" value="Glyco_trans_1"/>
</dbReference>
<protein>
    <recommendedName>
        <fullName evidence="1">Glycosyl transferase family 1 domain-containing protein</fullName>
    </recommendedName>
</protein>
<reference evidence="3" key="1">
    <citation type="journal article" date="2019" name="Int. J. Syst. Evol. Microbiol.">
        <title>The Global Catalogue of Microorganisms (GCM) 10K type strain sequencing project: providing services to taxonomists for standard genome sequencing and annotation.</title>
        <authorList>
            <consortium name="The Broad Institute Genomics Platform"/>
            <consortium name="The Broad Institute Genome Sequencing Center for Infectious Disease"/>
            <person name="Wu L."/>
            <person name="Ma J."/>
        </authorList>
    </citation>
    <scope>NUCLEOTIDE SEQUENCE [LARGE SCALE GENOMIC DNA]</scope>
    <source>
        <strain evidence="3">JCM 31920</strain>
    </source>
</reference>
<feature type="domain" description="Glycosyl transferase family 1" evidence="1">
    <location>
        <begin position="185"/>
        <end position="339"/>
    </location>
</feature>
<keyword evidence="3" id="KW-1185">Reference proteome</keyword>
<gene>
    <name evidence="2" type="ORF">GCM10023091_35170</name>
</gene>
<name>A0ABP8M7A8_9BACT</name>
<comment type="caution">
    <text evidence="2">The sequence shown here is derived from an EMBL/GenBank/DDBJ whole genome shotgun (WGS) entry which is preliminary data.</text>
</comment>
<accession>A0ABP8M7A8</accession>
<dbReference type="SUPFAM" id="SSF53756">
    <property type="entry name" value="UDP-Glycosyltransferase/glycogen phosphorylase"/>
    <property type="match status" value="1"/>
</dbReference>
<evidence type="ECO:0000313" key="3">
    <source>
        <dbReference type="Proteomes" id="UP001501508"/>
    </source>
</evidence>
<dbReference type="Proteomes" id="UP001501508">
    <property type="component" value="Unassembled WGS sequence"/>
</dbReference>
<organism evidence="2 3">
    <name type="scientific">Ravibacter arvi</name>
    <dbReference type="NCBI Taxonomy" id="2051041"/>
    <lineage>
        <taxon>Bacteria</taxon>
        <taxon>Pseudomonadati</taxon>
        <taxon>Bacteroidota</taxon>
        <taxon>Cytophagia</taxon>
        <taxon>Cytophagales</taxon>
        <taxon>Spirosomataceae</taxon>
        <taxon>Ravibacter</taxon>
    </lineage>
</organism>
<dbReference type="PANTHER" id="PTHR12526">
    <property type="entry name" value="GLYCOSYLTRANSFERASE"/>
    <property type="match status" value="1"/>
</dbReference>
<dbReference type="RefSeq" id="WP_345031599.1">
    <property type="nucleotide sequence ID" value="NZ_BAABEY010000032.1"/>
</dbReference>
<dbReference type="Gene3D" id="3.40.50.2000">
    <property type="entry name" value="Glycogen Phosphorylase B"/>
    <property type="match status" value="2"/>
</dbReference>
<sequence length="353" mass="39622">MKILFITPSFSTGGAEKNMLNIINSINESDFDIYLIVCTRHSNYATLLNKRIKLYQLGYSDVKGAFPEVFKLIREIRPSIVFTSALHLSLPILFLKKIGVFSFAKITRIPSLPSNRLGTGGVKGKVMDFFAGKLLNTSTAIIAQTARMRDEVISFYKAKPEKVVLISNIVDLETIKRMANEAVTKVTSSFVFIAAGSLYSAKGFDFLIRAFEMHVREFPSTELHIIGEESVEPGYRNYLESLISELKLSKNVFLLGYKQNPYKYFSNADAFVLSSVKEGFPNVVLENIALNKPVLVTDCVDFNGIVNQDNGVVVAKQSVEALLFGLKEVRKLKPKASSFDNFDFNRWFKTLTK</sequence>
<dbReference type="Pfam" id="PF00534">
    <property type="entry name" value="Glycos_transf_1"/>
    <property type="match status" value="1"/>
</dbReference>
<dbReference type="PANTHER" id="PTHR12526:SF630">
    <property type="entry name" value="GLYCOSYLTRANSFERASE"/>
    <property type="match status" value="1"/>
</dbReference>
<proteinExistence type="predicted"/>
<dbReference type="EMBL" id="BAABEY010000032">
    <property type="protein sequence ID" value="GAA4444640.1"/>
    <property type="molecule type" value="Genomic_DNA"/>
</dbReference>